<dbReference type="InterPro" id="IPR000182">
    <property type="entry name" value="GNAT_dom"/>
</dbReference>
<dbReference type="NCBIfam" id="TIGR01575">
    <property type="entry name" value="rimI"/>
    <property type="match status" value="1"/>
</dbReference>
<keyword evidence="6" id="KW-0689">Ribosomal protein</keyword>
<feature type="domain" description="N-acetyltransferase" evidence="5">
    <location>
        <begin position="5"/>
        <end position="150"/>
    </location>
</feature>
<gene>
    <name evidence="6" type="primary">rimI</name>
    <name evidence="6" type="ORF">ACFPU1_13890</name>
</gene>
<dbReference type="Gene3D" id="3.40.630.30">
    <property type="match status" value="1"/>
</dbReference>
<dbReference type="CDD" id="cd04301">
    <property type="entry name" value="NAT_SF"/>
    <property type="match status" value="1"/>
</dbReference>
<dbReference type="RefSeq" id="WP_385942166.1">
    <property type="nucleotide sequence ID" value="NZ_JBHSOZ010000008.1"/>
</dbReference>
<keyword evidence="6" id="KW-0687">Ribonucleoprotein</keyword>
<sequence>MGEKVSVRFMTVEDIEGVLEVEQDSFTLPWSRAAFESELTSNQFAHYLVADCEEEIVGYCGVWVVIDDAHITNIAVHSNHRGKSIGELLLANALEMAKSYGALRMSLEVRVTNHVAQSLYKKYGFQPGGIRKNYYTDNLEDALVMWVNLHEQSINEK</sequence>
<dbReference type="InterPro" id="IPR050680">
    <property type="entry name" value="YpeA/RimI_acetyltransf"/>
</dbReference>
<dbReference type="Proteomes" id="UP001596142">
    <property type="component" value="Unassembled WGS sequence"/>
</dbReference>
<dbReference type="PANTHER" id="PTHR43420">
    <property type="entry name" value="ACETYLTRANSFERASE"/>
    <property type="match status" value="1"/>
</dbReference>
<evidence type="ECO:0000256" key="3">
    <source>
        <dbReference type="ARBA" id="ARBA00022679"/>
    </source>
</evidence>
<accession>A0ABW0YRV2</accession>
<dbReference type="InterPro" id="IPR006464">
    <property type="entry name" value="AcTrfase_RimI/Ard1"/>
</dbReference>
<dbReference type="PROSITE" id="PS51186">
    <property type="entry name" value="GNAT"/>
    <property type="match status" value="1"/>
</dbReference>
<keyword evidence="4 6" id="KW-0012">Acyltransferase</keyword>
<reference evidence="7" key="1">
    <citation type="journal article" date="2019" name="Int. J. Syst. Evol. Microbiol.">
        <title>The Global Catalogue of Microorganisms (GCM) 10K type strain sequencing project: providing services to taxonomists for standard genome sequencing and annotation.</title>
        <authorList>
            <consortium name="The Broad Institute Genomics Platform"/>
            <consortium name="The Broad Institute Genome Sequencing Center for Infectious Disease"/>
            <person name="Wu L."/>
            <person name="Ma J."/>
        </authorList>
    </citation>
    <scope>NUCLEOTIDE SEQUENCE [LARGE SCALE GENOMIC DNA]</scope>
    <source>
        <strain evidence="7">CECT 7184</strain>
    </source>
</reference>
<dbReference type="EMBL" id="JBHSOZ010000008">
    <property type="protein sequence ID" value="MFC5713858.1"/>
    <property type="molecule type" value="Genomic_DNA"/>
</dbReference>
<evidence type="ECO:0000256" key="4">
    <source>
        <dbReference type="ARBA" id="ARBA00023315"/>
    </source>
</evidence>
<keyword evidence="2" id="KW-0963">Cytoplasm</keyword>
<name>A0ABW0YRV2_9BACI</name>
<evidence type="ECO:0000259" key="5">
    <source>
        <dbReference type="PROSITE" id="PS51186"/>
    </source>
</evidence>
<dbReference type="PANTHER" id="PTHR43420:SF44">
    <property type="entry name" value="ACETYLTRANSFERASE YPEA"/>
    <property type="match status" value="1"/>
</dbReference>
<dbReference type="SUPFAM" id="SSF55729">
    <property type="entry name" value="Acyl-CoA N-acyltransferases (Nat)"/>
    <property type="match status" value="1"/>
</dbReference>
<evidence type="ECO:0000313" key="7">
    <source>
        <dbReference type="Proteomes" id="UP001596142"/>
    </source>
</evidence>
<evidence type="ECO:0000256" key="1">
    <source>
        <dbReference type="ARBA" id="ARBA00005395"/>
    </source>
</evidence>
<organism evidence="6 7">
    <name type="scientific">Thalassorhabdus alkalitolerans</name>
    <dbReference type="NCBI Taxonomy" id="2282697"/>
    <lineage>
        <taxon>Bacteria</taxon>
        <taxon>Bacillati</taxon>
        <taxon>Bacillota</taxon>
        <taxon>Bacilli</taxon>
        <taxon>Bacillales</taxon>
        <taxon>Bacillaceae</taxon>
        <taxon>Thalassorhabdus</taxon>
    </lineage>
</organism>
<proteinExistence type="inferred from homology"/>
<dbReference type="GO" id="GO:0008999">
    <property type="term" value="F:protein-N-terminal-alanine acetyltransferase activity"/>
    <property type="evidence" value="ECO:0007669"/>
    <property type="project" value="UniProtKB-EC"/>
</dbReference>
<comment type="caution">
    <text evidence="6">The sequence shown here is derived from an EMBL/GenBank/DDBJ whole genome shotgun (WGS) entry which is preliminary data.</text>
</comment>
<comment type="similarity">
    <text evidence="1">Belongs to the acetyltransferase family. RimI subfamily.</text>
</comment>
<dbReference type="EC" id="2.3.1.266" evidence="6"/>
<keyword evidence="7" id="KW-1185">Reference proteome</keyword>
<dbReference type="InterPro" id="IPR016181">
    <property type="entry name" value="Acyl_CoA_acyltransferase"/>
</dbReference>
<evidence type="ECO:0000313" key="6">
    <source>
        <dbReference type="EMBL" id="MFC5713858.1"/>
    </source>
</evidence>
<protein>
    <submittedName>
        <fullName evidence="6">Ribosomal protein S18-alanine N-acetyltransferase</fullName>
        <ecNumber evidence="6">2.3.1.266</ecNumber>
    </submittedName>
</protein>
<evidence type="ECO:0000256" key="2">
    <source>
        <dbReference type="ARBA" id="ARBA00022490"/>
    </source>
</evidence>
<keyword evidence="3 6" id="KW-0808">Transferase</keyword>
<dbReference type="Pfam" id="PF00583">
    <property type="entry name" value="Acetyltransf_1"/>
    <property type="match status" value="1"/>
</dbReference>
<dbReference type="GO" id="GO:0005840">
    <property type="term" value="C:ribosome"/>
    <property type="evidence" value="ECO:0007669"/>
    <property type="project" value="UniProtKB-KW"/>
</dbReference>